<protein>
    <recommendedName>
        <fullName evidence="8">Probable membrane transporter protein</fullName>
    </recommendedName>
</protein>
<evidence type="ECO:0000256" key="8">
    <source>
        <dbReference type="RuleBase" id="RU363041"/>
    </source>
</evidence>
<keyword evidence="4 8" id="KW-1003">Cell membrane</keyword>
<dbReference type="PANTHER" id="PTHR30269:SF0">
    <property type="entry name" value="MEMBRANE TRANSPORTER PROTEIN YFCA-RELATED"/>
    <property type="match status" value="1"/>
</dbReference>
<feature type="transmembrane region" description="Helical" evidence="8">
    <location>
        <begin position="136"/>
        <end position="167"/>
    </location>
</feature>
<evidence type="ECO:0000256" key="2">
    <source>
        <dbReference type="ARBA" id="ARBA00009142"/>
    </source>
</evidence>
<proteinExistence type="inferred from homology"/>
<feature type="transmembrane region" description="Helical" evidence="8">
    <location>
        <begin position="72"/>
        <end position="92"/>
    </location>
</feature>
<dbReference type="GO" id="GO:0005886">
    <property type="term" value="C:plasma membrane"/>
    <property type="evidence" value="ECO:0007669"/>
    <property type="project" value="UniProtKB-SubCell"/>
</dbReference>
<keyword evidence="7 8" id="KW-0472">Membrane</keyword>
<evidence type="ECO:0000313" key="9">
    <source>
        <dbReference type="EMBL" id="AYD40926.1"/>
    </source>
</evidence>
<feature type="transmembrane region" description="Helical" evidence="8">
    <location>
        <begin position="98"/>
        <end position="116"/>
    </location>
</feature>
<dbReference type="InterPro" id="IPR002781">
    <property type="entry name" value="TM_pro_TauE-like"/>
</dbReference>
<dbReference type="InterPro" id="IPR052017">
    <property type="entry name" value="TSUP"/>
</dbReference>
<dbReference type="Proteomes" id="UP000266301">
    <property type="component" value="Chromosome"/>
</dbReference>
<evidence type="ECO:0000256" key="7">
    <source>
        <dbReference type="ARBA" id="ARBA00023136"/>
    </source>
</evidence>
<evidence type="ECO:0000256" key="5">
    <source>
        <dbReference type="ARBA" id="ARBA00022692"/>
    </source>
</evidence>
<dbReference type="AlphaFoldDB" id="A0A386H5J7"/>
<accession>A0A386H5J7</accession>
<feature type="transmembrane region" description="Helical" evidence="8">
    <location>
        <begin position="203"/>
        <end position="223"/>
    </location>
</feature>
<dbReference type="KEGG" id="cfer:D4Z93_10500"/>
<keyword evidence="3" id="KW-0813">Transport</keyword>
<keyword evidence="5 8" id="KW-0812">Transmembrane</keyword>
<evidence type="ECO:0000256" key="3">
    <source>
        <dbReference type="ARBA" id="ARBA00022448"/>
    </source>
</evidence>
<reference evidence="9 10" key="1">
    <citation type="journal article" date="2019" name="Int. J. Syst. Evol. Microbiol.">
        <title>Clostridium fermenticellae sp. nov., isolated from the mud in a fermentation cellar for the production of the Chinese liquor, baijiu.</title>
        <authorList>
            <person name="Xu P.X."/>
            <person name="Chai L.J."/>
            <person name="Qiu T."/>
            <person name="Zhang X.J."/>
            <person name="Lu Z.M."/>
            <person name="Xiao C."/>
            <person name="Wang S.T."/>
            <person name="Shen C.H."/>
            <person name="Shi J.S."/>
            <person name="Xu Z.H."/>
        </authorList>
    </citation>
    <scope>NUCLEOTIDE SEQUENCE [LARGE SCALE GENOMIC DNA]</scope>
    <source>
        <strain evidence="9 10">JN500901</strain>
    </source>
</reference>
<evidence type="ECO:0000256" key="4">
    <source>
        <dbReference type="ARBA" id="ARBA00022475"/>
    </source>
</evidence>
<comment type="similarity">
    <text evidence="2 8">Belongs to the 4-toluene sulfonate uptake permease (TSUP) (TC 2.A.102) family.</text>
</comment>
<organism evidence="9 10">
    <name type="scientific">Clostridium fermenticellae</name>
    <dbReference type="NCBI Taxonomy" id="2068654"/>
    <lineage>
        <taxon>Bacteria</taxon>
        <taxon>Bacillati</taxon>
        <taxon>Bacillota</taxon>
        <taxon>Clostridia</taxon>
        <taxon>Eubacteriales</taxon>
        <taxon>Clostridiaceae</taxon>
        <taxon>Clostridium</taxon>
    </lineage>
</organism>
<dbReference type="OrthoDB" id="554695at2"/>
<keyword evidence="10" id="KW-1185">Reference proteome</keyword>
<feature type="transmembrane region" description="Helical" evidence="8">
    <location>
        <begin position="229"/>
        <end position="247"/>
    </location>
</feature>
<dbReference type="PANTHER" id="PTHR30269">
    <property type="entry name" value="TRANSMEMBRANE PROTEIN YFCA"/>
    <property type="match status" value="1"/>
</dbReference>
<evidence type="ECO:0000313" key="10">
    <source>
        <dbReference type="Proteomes" id="UP000266301"/>
    </source>
</evidence>
<name>A0A386H5J7_9CLOT</name>
<sequence>MSISLLFLCFAGFVAAFVDSIVGGGGIISVPAFLFAGVPAHIALGTNKFSSTFASFSSSIKFISSGKVDFKIVKFLFPFTLIGAILGVNTVLMIDAKYLNTIVLILILFVGVYSFFSKTVGLEDRFESLNKKNLFLGIFLAFSLGFYDGFFGPGTGSFLIFGLIGIYKFDFLRAAGNAKFLNFTSNITSLVLFIIKGQVYFKIGIPVAICMIIGAKFGTGFALKKGSKVIKPIFVIMSLAVAVKVLYGMR</sequence>
<keyword evidence="6 8" id="KW-1133">Transmembrane helix</keyword>
<dbReference type="Pfam" id="PF01925">
    <property type="entry name" value="TauE"/>
    <property type="match status" value="1"/>
</dbReference>
<comment type="subcellular location">
    <subcellularLocation>
        <location evidence="1 8">Cell membrane</location>
        <topology evidence="1 8">Multi-pass membrane protein</topology>
    </subcellularLocation>
</comment>
<evidence type="ECO:0000256" key="6">
    <source>
        <dbReference type="ARBA" id="ARBA00022989"/>
    </source>
</evidence>
<evidence type="ECO:0000256" key="1">
    <source>
        <dbReference type="ARBA" id="ARBA00004651"/>
    </source>
</evidence>
<dbReference type="RefSeq" id="WP_119973354.1">
    <property type="nucleotide sequence ID" value="NZ_CP032416.1"/>
</dbReference>
<gene>
    <name evidence="9" type="ORF">D4Z93_10500</name>
</gene>
<dbReference type="EMBL" id="CP032416">
    <property type="protein sequence ID" value="AYD40926.1"/>
    <property type="molecule type" value="Genomic_DNA"/>
</dbReference>
<feature type="transmembrane region" description="Helical" evidence="8">
    <location>
        <begin position="179"/>
        <end position="196"/>
    </location>
</feature>